<evidence type="ECO:0000313" key="2">
    <source>
        <dbReference type="Proteomes" id="UP001162480"/>
    </source>
</evidence>
<dbReference type="AlphaFoldDB" id="A0AA36B5D1"/>
<dbReference type="Proteomes" id="UP001162480">
    <property type="component" value="Chromosome 9"/>
</dbReference>
<dbReference type="SUPFAM" id="SSF56672">
    <property type="entry name" value="DNA/RNA polymerases"/>
    <property type="match status" value="1"/>
</dbReference>
<dbReference type="InterPro" id="IPR043502">
    <property type="entry name" value="DNA/RNA_pol_sf"/>
</dbReference>
<organism evidence="1 2">
    <name type="scientific">Octopus vulgaris</name>
    <name type="common">Common octopus</name>
    <dbReference type="NCBI Taxonomy" id="6645"/>
    <lineage>
        <taxon>Eukaryota</taxon>
        <taxon>Metazoa</taxon>
        <taxon>Spiralia</taxon>
        <taxon>Lophotrochozoa</taxon>
        <taxon>Mollusca</taxon>
        <taxon>Cephalopoda</taxon>
        <taxon>Coleoidea</taxon>
        <taxon>Octopodiformes</taxon>
        <taxon>Octopoda</taxon>
        <taxon>Incirrata</taxon>
        <taxon>Octopodidae</taxon>
        <taxon>Octopus</taxon>
    </lineage>
</organism>
<dbReference type="Gene3D" id="3.10.10.10">
    <property type="entry name" value="HIV Type 1 Reverse Transcriptase, subunit A, domain 1"/>
    <property type="match status" value="1"/>
</dbReference>
<proteinExistence type="predicted"/>
<accession>A0AA36B5D1</accession>
<keyword evidence="2" id="KW-1185">Reference proteome</keyword>
<sequence length="109" mass="12610">MKTSWNGITVCEKFEVVGISHDIDVGDSKPVKQHPYRLNPLKLEHLRKEINYMLENDIIEPNDISDASVDGQHMDIEFVLAISPETNMFDRPVKFYARLYEKLAFCVIV</sequence>
<evidence type="ECO:0000313" key="1">
    <source>
        <dbReference type="EMBL" id="CAI9727436.1"/>
    </source>
</evidence>
<protein>
    <submittedName>
        <fullName evidence="1">Uncharacterized protein</fullName>
    </submittedName>
</protein>
<gene>
    <name evidence="1" type="ORF">OCTVUL_1B007600</name>
</gene>
<dbReference type="EMBL" id="OX597822">
    <property type="protein sequence ID" value="CAI9727436.1"/>
    <property type="molecule type" value="Genomic_DNA"/>
</dbReference>
<reference evidence="1" key="1">
    <citation type="submission" date="2023-08" db="EMBL/GenBank/DDBJ databases">
        <authorList>
            <person name="Alioto T."/>
            <person name="Alioto T."/>
            <person name="Gomez Garrido J."/>
        </authorList>
    </citation>
    <scope>NUCLEOTIDE SEQUENCE</scope>
</reference>
<name>A0AA36B5D1_OCTVU</name>